<dbReference type="PANTHER" id="PTHR45980:SF9">
    <property type="entry name" value="PROTEASE DO-LIKE 10, MITOCHONDRIAL-RELATED"/>
    <property type="match status" value="1"/>
</dbReference>
<dbReference type="Pfam" id="PF13365">
    <property type="entry name" value="Trypsin_2"/>
    <property type="match status" value="1"/>
</dbReference>
<evidence type="ECO:0000259" key="4">
    <source>
        <dbReference type="Pfam" id="PF17815"/>
    </source>
</evidence>
<dbReference type="AlphaFoldDB" id="A0A381RS25"/>
<dbReference type="SUPFAM" id="SSF50494">
    <property type="entry name" value="Trypsin-like serine proteases"/>
    <property type="match status" value="1"/>
</dbReference>
<sequence length="496" mass="55604">MLHFEVKFFFLLISLWTVALSPLQATVDRIEQSVFRITNFQQSPDWQSPWKLKPTGRGQGSGFLIKDDLILTNAHVVSDSRMLLVNKISSPEPFLADVVAIAHDSDLALLKVRDSKFYLNLIPLKLGGVPELRSRVRAYGYPMGGQELSRTEGVVSRIEFGTYVHPGIDSHLLVQTDSAINPGNSGGPITQSGKAIGVAFQSNLRLNDVGYFIPVPLITRFLDDMKDGKYDGVPEIGVETSSLINQHYRRYLGLPENTAGILVDRVVPRSSAEGVIKTGDVLTKIEDMQIDAAGMVNYGEQQVTFFIEAENRQIGDLLKIQVWRNGKFHDLSLTLKAAPFGVEMRNSYDELPEYLIFGGLIFIALNRNYIHSPGNVTPPLAYEHWYRELERPRTRKDQAVLISRVLPSSVNSGYTNLHNFIVSTVNGKSINTLNDLDKMLKDMPPDTRHVVFESEWQNMPIVLDYKKSLEQQQTVLKRYGIMAGSNLSGMHIKGTQ</sequence>
<dbReference type="InterPro" id="IPR046449">
    <property type="entry name" value="DEGP_PDZ_sf"/>
</dbReference>
<dbReference type="PRINTS" id="PR00834">
    <property type="entry name" value="PROTEASES2C"/>
</dbReference>
<dbReference type="InterPro" id="IPR036034">
    <property type="entry name" value="PDZ_sf"/>
</dbReference>
<gene>
    <name evidence="5" type="ORF">METZ01_LOCUS44517</name>
</gene>
<dbReference type="SUPFAM" id="SSF50156">
    <property type="entry name" value="PDZ domain-like"/>
    <property type="match status" value="1"/>
</dbReference>
<evidence type="ECO:0000256" key="3">
    <source>
        <dbReference type="ARBA" id="ARBA00022825"/>
    </source>
</evidence>
<dbReference type="EMBL" id="UINC01001994">
    <property type="protein sequence ID" value="SUZ91663.1"/>
    <property type="molecule type" value="Genomic_DNA"/>
</dbReference>
<evidence type="ECO:0000256" key="1">
    <source>
        <dbReference type="ARBA" id="ARBA00022670"/>
    </source>
</evidence>
<organism evidence="5">
    <name type="scientific">marine metagenome</name>
    <dbReference type="NCBI Taxonomy" id="408172"/>
    <lineage>
        <taxon>unclassified sequences</taxon>
        <taxon>metagenomes</taxon>
        <taxon>ecological metagenomes</taxon>
    </lineage>
</organism>
<dbReference type="Gene3D" id="2.40.10.10">
    <property type="entry name" value="Trypsin-like serine proteases"/>
    <property type="match status" value="2"/>
</dbReference>
<feature type="domain" description="Protease Do-like PDZ" evidence="4">
    <location>
        <begin position="346"/>
        <end position="482"/>
    </location>
</feature>
<dbReference type="Gene3D" id="3.20.190.20">
    <property type="match status" value="1"/>
</dbReference>
<dbReference type="InterPro" id="IPR001940">
    <property type="entry name" value="Peptidase_S1C"/>
</dbReference>
<reference evidence="5" key="1">
    <citation type="submission" date="2018-05" db="EMBL/GenBank/DDBJ databases">
        <authorList>
            <person name="Lanie J.A."/>
            <person name="Ng W.-L."/>
            <person name="Kazmierczak K.M."/>
            <person name="Andrzejewski T.M."/>
            <person name="Davidsen T.M."/>
            <person name="Wayne K.J."/>
            <person name="Tettelin H."/>
            <person name="Glass J.I."/>
            <person name="Rusch D."/>
            <person name="Podicherti R."/>
            <person name="Tsui H.-C.T."/>
            <person name="Winkler M.E."/>
        </authorList>
    </citation>
    <scope>NUCLEOTIDE SEQUENCE</scope>
</reference>
<dbReference type="Pfam" id="PF17815">
    <property type="entry name" value="PDZ_3"/>
    <property type="match status" value="1"/>
</dbReference>
<accession>A0A381RS25</accession>
<name>A0A381RS25_9ZZZZ</name>
<evidence type="ECO:0000313" key="5">
    <source>
        <dbReference type="EMBL" id="SUZ91663.1"/>
    </source>
</evidence>
<dbReference type="InterPro" id="IPR041517">
    <property type="entry name" value="DEGP_PDZ"/>
</dbReference>
<keyword evidence="1" id="KW-0645">Protease</keyword>
<keyword evidence="3" id="KW-0720">Serine protease</keyword>
<dbReference type="InterPro" id="IPR043504">
    <property type="entry name" value="Peptidase_S1_PA_chymotrypsin"/>
</dbReference>
<keyword evidence="2" id="KW-0378">Hydrolase</keyword>
<dbReference type="InterPro" id="IPR009003">
    <property type="entry name" value="Peptidase_S1_PA"/>
</dbReference>
<protein>
    <recommendedName>
        <fullName evidence="4">Protease Do-like PDZ domain-containing protein</fullName>
    </recommendedName>
</protein>
<proteinExistence type="predicted"/>
<dbReference type="Gene3D" id="2.30.42.10">
    <property type="match status" value="1"/>
</dbReference>
<dbReference type="PANTHER" id="PTHR45980">
    <property type="match status" value="1"/>
</dbReference>
<evidence type="ECO:0000256" key="2">
    <source>
        <dbReference type="ARBA" id="ARBA00022801"/>
    </source>
</evidence>
<dbReference type="GO" id="GO:0006508">
    <property type="term" value="P:proteolysis"/>
    <property type="evidence" value="ECO:0007669"/>
    <property type="project" value="UniProtKB-KW"/>
</dbReference>
<dbReference type="GO" id="GO:0004252">
    <property type="term" value="F:serine-type endopeptidase activity"/>
    <property type="evidence" value="ECO:0007669"/>
    <property type="project" value="InterPro"/>
</dbReference>